<protein>
    <recommendedName>
        <fullName evidence="5">Protein-glutamate methylesterase/protein-glutamine glutaminase</fullName>
        <ecNumber evidence="5">3.1.1.61</ecNumber>
        <ecNumber evidence="5">3.5.1.44</ecNumber>
    </recommendedName>
</protein>
<dbReference type="HAMAP" id="MF_00099">
    <property type="entry name" value="CheB_chemtxs"/>
    <property type="match status" value="1"/>
</dbReference>
<dbReference type="InterPro" id="IPR001789">
    <property type="entry name" value="Sig_transdc_resp-reg_receiver"/>
</dbReference>
<dbReference type="EC" id="3.1.1.61" evidence="5"/>
<comment type="catalytic activity">
    <reaction evidence="4 5">
        <text>[protein]-L-glutamate 5-O-methyl ester + H2O = L-glutamyl-[protein] + methanol + H(+)</text>
        <dbReference type="Rhea" id="RHEA:23236"/>
        <dbReference type="Rhea" id="RHEA-COMP:10208"/>
        <dbReference type="Rhea" id="RHEA-COMP:10311"/>
        <dbReference type="ChEBI" id="CHEBI:15377"/>
        <dbReference type="ChEBI" id="CHEBI:15378"/>
        <dbReference type="ChEBI" id="CHEBI:17790"/>
        <dbReference type="ChEBI" id="CHEBI:29973"/>
        <dbReference type="ChEBI" id="CHEBI:82795"/>
        <dbReference type="EC" id="3.1.1.61"/>
    </reaction>
</comment>
<comment type="PTM">
    <text evidence="5">Phosphorylated by CheA. Phosphorylation of the N-terminal regulatory domain activates the methylesterase activity.</text>
</comment>
<dbReference type="GO" id="GO:0050568">
    <property type="term" value="F:protein-glutamine glutaminase activity"/>
    <property type="evidence" value="ECO:0007669"/>
    <property type="project" value="UniProtKB-UniRule"/>
</dbReference>
<keyword evidence="1 5" id="KW-0963">Cytoplasm</keyword>
<feature type="active site" evidence="5 6">
    <location>
        <position position="182"/>
    </location>
</feature>
<sequence>MRIAIVNDSLTAVALLKEVIAAEEGFAEAWVAVDGSEAVQKCRDDVPDIILMDLVMPVLGGVEATRQIMRETPCPILVVTGSVEGNVSAVFEAMGAGAVDAVTTPAFGSSEARRILVDKIRSVASIAAPSAIFRKGGSRTRKEGVADACVLIGSSAGGPAALMTILEQLPASLRAAVIIVQHIDARFDAELASWLDAKTQLPVRLAEEGEEPPPGEVVVSRGGRHLTFSHRRLRYTSVPDLSYQPSVDVLFESAVTQGTAHLMGVVLTGMGRDGARGLMCLRTAGHLTIAQDEATAAIYGMPRAATENGAAREVLPLDRIASRIEAWSNSPIP</sequence>
<comment type="subcellular location">
    <subcellularLocation>
        <location evidence="5">Cytoplasm</location>
    </subcellularLocation>
</comment>
<dbReference type="CDD" id="cd16432">
    <property type="entry name" value="CheB_Rec"/>
    <property type="match status" value="1"/>
</dbReference>
<feature type="domain" description="Response regulatory" evidence="8">
    <location>
        <begin position="2"/>
        <end position="119"/>
    </location>
</feature>
<dbReference type="SUPFAM" id="SSF52738">
    <property type="entry name" value="Methylesterase CheB, C-terminal domain"/>
    <property type="match status" value="1"/>
</dbReference>
<dbReference type="InParanoid" id="A0A146GD27"/>
<dbReference type="STRING" id="690879.TSACC_3112"/>
<comment type="domain">
    <text evidence="5">Contains a C-terminal catalytic domain, and an N-terminal region which modulates catalytic activity.</text>
</comment>
<dbReference type="EC" id="3.5.1.44" evidence="5"/>
<gene>
    <name evidence="5" type="primary">cheB</name>
    <name evidence="10" type="ORF">TSACC_3112</name>
</gene>
<dbReference type="OrthoDB" id="9793421at2"/>
<evidence type="ECO:0000256" key="5">
    <source>
        <dbReference type="HAMAP-Rule" id="MF_00099"/>
    </source>
</evidence>
<accession>A0A146GD27</accession>
<dbReference type="GO" id="GO:0006935">
    <property type="term" value="P:chemotaxis"/>
    <property type="evidence" value="ECO:0007669"/>
    <property type="project" value="UniProtKB-UniRule"/>
</dbReference>
<dbReference type="RefSeq" id="WP_075080908.1">
    <property type="nucleotide sequence ID" value="NZ_BDCO01000003.1"/>
</dbReference>
<proteinExistence type="inferred from homology"/>
<comment type="similarity">
    <text evidence="5">Belongs to the CheB family.</text>
</comment>
<comment type="function">
    <text evidence="5">Involved in chemotaxis. Part of a chemotaxis signal transduction system that modulates chemotaxis in response to various stimuli. Catalyzes the demethylation of specific methylglutamate residues introduced into the chemoreceptors (methyl-accepting chemotaxis proteins or MCP) by CheR. Also mediates the irreversible deamidation of specific glutamine residues to glutamic acid.</text>
</comment>
<evidence type="ECO:0000256" key="1">
    <source>
        <dbReference type="ARBA" id="ARBA00022490"/>
    </source>
</evidence>
<evidence type="ECO:0000256" key="2">
    <source>
        <dbReference type="ARBA" id="ARBA00022500"/>
    </source>
</evidence>
<dbReference type="PIRSF" id="PIRSF000876">
    <property type="entry name" value="RR_chemtxs_CheB"/>
    <property type="match status" value="1"/>
</dbReference>
<dbReference type="EMBL" id="BDCO01000003">
    <property type="protein sequence ID" value="GAT35052.1"/>
    <property type="molecule type" value="Genomic_DNA"/>
</dbReference>
<dbReference type="SUPFAM" id="SSF52172">
    <property type="entry name" value="CheY-like"/>
    <property type="match status" value="1"/>
</dbReference>
<feature type="active site" evidence="5 6">
    <location>
        <position position="155"/>
    </location>
</feature>
<dbReference type="Gene3D" id="3.40.50.2300">
    <property type="match status" value="1"/>
</dbReference>
<dbReference type="PANTHER" id="PTHR42872">
    <property type="entry name" value="PROTEIN-GLUTAMATE METHYLESTERASE/PROTEIN-GLUTAMINE GLUTAMINASE"/>
    <property type="match status" value="1"/>
</dbReference>
<dbReference type="InterPro" id="IPR000673">
    <property type="entry name" value="Sig_transdc_resp-reg_Me-estase"/>
</dbReference>
<keyword evidence="3 5" id="KW-0378">Hydrolase</keyword>
<dbReference type="AlphaFoldDB" id="A0A146GD27"/>
<reference evidence="11" key="1">
    <citation type="journal article" date="2017" name="Genome Announc.">
        <title>Draft Genome Sequence of Terrimicrobium sacchariphilum NM-5T, a Facultative Anaerobic Soil Bacterium of the Class Spartobacteria.</title>
        <authorList>
            <person name="Qiu Y.L."/>
            <person name="Tourlousse D.M."/>
            <person name="Matsuura N."/>
            <person name="Ohashi A."/>
            <person name="Sekiguchi Y."/>
        </authorList>
    </citation>
    <scope>NUCLEOTIDE SEQUENCE [LARGE SCALE GENOMIC DNA]</scope>
    <source>
        <strain evidence="11">NM-5</strain>
    </source>
</reference>
<dbReference type="Proteomes" id="UP000076023">
    <property type="component" value="Unassembled WGS sequence"/>
</dbReference>
<dbReference type="PROSITE" id="PS50122">
    <property type="entry name" value="CHEB"/>
    <property type="match status" value="1"/>
</dbReference>
<dbReference type="Gene3D" id="3.40.50.180">
    <property type="entry name" value="Methylesterase CheB, C-terminal domain"/>
    <property type="match status" value="1"/>
</dbReference>
<evidence type="ECO:0000313" key="11">
    <source>
        <dbReference type="Proteomes" id="UP000076023"/>
    </source>
</evidence>
<comment type="caution">
    <text evidence="10">The sequence shown here is derived from an EMBL/GenBank/DDBJ whole genome shotgun (WGS) entry which is preliminary data.</text>
</comment>
<dbReference type="InterPro" id="IPR008248">
    <property type="entry name" value="CheB-like"/>
</dbReference>
<evidence type="ECO:0000256" key="4">
    <source>
        <dbReference type="ARBA" id="ARBA00048267"/>
    </source>
</evidence>
<dbReference type="InterPro" id="IPR011006">
    <property type="entry name" value="CheY-like_superfamily"/>
</dbReference>
<keyword evidence="5 7" id="KW-0597">Phosphoprotein</keyword>
<dbReference type="PANTHER" id="PTHR42872:SF6">
    <property type="entry name" value="PROTEIN-GLUTAMATE METHYLESTERASE_PROTEIN-GLUTAMINE GLUTAMINASE"/>
    <property type="match status" value="1"/>
</dbReference>
<dbReference type="SMART" id="SM00448">
    <property type="entry name" value="REC"/>
    <property type="match status" value="1"/>
</dbReference>
<evidence type="ECO:0000313" key="10">
    <source>
        <dbReference type="EMBL" id="GAT35052.1"/>
    </source>
</evidence>
<evidence type="ECO:0000256" key="3">
    <source>
        <dbReference type="ARBA" id="ARBA00022801"/>
    </source>
</evidence>
<dbReference type="FunCoup" id="A0A146GD27">
    <property type="interactions" value="280"/>
</dbReference>
<dbReference type="CDD" id="cd17541">
    <property type="entry name" value="REC_CheB-like"/>
    <property type="match status" value="1"/>
</dbReference>
<dbReference type="Pfam" id="PF01339">
    <property type="entry name" value="CheB_methylest"/>
    <property type="match status" value="1"/>
</dbReference>
<feature type="modified residue" description="4-aspartylphosphate" evidence="5 7">
    <location>
        <position position="53"/>
    </location>
</feature>
<feature type="active site" evidence="5 6">
    <location>
        <position position="273"/>
    </location>
</feature>
<comment type="catalytic activity">
    <reaction evidence="5">
        <text>L-glutaminyl-[protein] + H2O = L-glutamyl-[protein] + NH4(+)</text>
        <dbReference type="Rhea" id="RHEA:16441"/>
        <dbReference type="Rhea" id="RHEA-COMP:10207"/>
        <dbReference type="Rhea" id="RHEA-COMP:10208"/>
        <dbReference type="ChEBI" id="CHEBI:15377"/>
        <dbReference type="ChEBI" id="CHEBI:28938"/>
        <dbReference type="ChEBI" id="CHEBI:29973"/>
        <dbReference type="ChEBI" id="CHEBI:30011"/>
        <dbReference type="EC" id="3.5.1.44"/>
    </reaction>
</comment>
<dbReference type="InterPro" id="IPR035909">
    <property type="entry name" value="CheB_C"/>
</dbReference>
<dbReference type="GO" id="GO:0005737">
    <property type="term" value="C:cytoplasm"/>
    <property type="evidence" value="ECO:0007669"/>
    <property type="project" value="UniProtKB-SubCell"/>
</dbReference>
<dbReference type="PROSITE" id="PS50110">
    <property type="entry name" value="RESPONSE_REGULATORY"/>
    <property type="match status" value="1"/>
</dbReference>
<keyword evidence="2 5" id="KW-0145">Chemotaxis</keyword>
<dbReference type="NCBIfam" id="NF009206">
    <property type="entry name" value="PRK12555.1"/>
    <property type="match status" value="1"/>
</dbReference>
<evidence type="ECO:0000259" key="9">
    <source>
        <dbReference type="PROSITE" id="PS50122"/>
    </source>
</evidence>
<dbReference type="Pfam" id="PF00072">
    <property type="entry name" value="Response_reg"/>
    <property type="match status" value="1"/>
</dbReference>
<evidence type="ECO:0000259" key="8">
    <source>
        <dbReference type="PROSITE" id="PS50110"/>
    </source>
</evidence>
<organism evidence="10 11">
    <name type="scientific">Terrimicrobium sacchariphilum</name>
    <dbReference type="NCBI Taxonomy" id="690879"/>
    <lineage>
        <taxon>Bacteria</taxon>
        <taxon>Pseudomonadati</taxon>
        <taxon>Verrucomicrobiota</taxon>
        <taxon>Terrimicrobiia</taxon>
        <taxon>Terrimicrobiales</taxon>
        <taxon>Terrimicrobiaceae</taxon>
        <taxon>Terrimicrobium</taxon>
    </lineage>
</organism>
<dbReference type="GO" id="GO:0000156">
    <property type="term" value="F:phosphorelay response regulator activity"/>
    <property type="evidence" value="ECO:0007669"/>
    <property type="project" value="InterPro"/>
</dbReference>
<evidence type="ECO:0000256" key="7">
    <source>
        <dbReference type="PROSITE-ProRule" id="PRU00169"/>
    </source>
</evidence>
<feature type="domain" description="CheB-type methylesterase" evidence="9">
    <location>
        <begin position="143"/>
        <end position="331"/>
    </location>
</feature>
<keyword evidence="11" id="KW-1185">Reference proteome</keyword>
<name>A0A146GD27_TERSA</name>
<dbReference type="GO" id="GO:0008984">
    <property type="term" value="F:protein-glutamate methylesterase activity"/>
    <property type="evidence" value="ECO:0007669"/>
    <property type="project" value="UniProtKB-UniRule"/>
</dbReference>
<evidence type="ECO:0000256" key="6">
    <source>
        <dbReference type="PROSITE-ProRule" id="PRU00050"/>
    </source>
</evidence>